<accession>A0A2P6VLV9</accession>
<name>A0A2P6VLV9_9CHLO</name>
<feature type="compositionally biased region" description="Low complexity" evidence="1">
    <location>
        <begin position="219"/>
        <end position="252"/>
    </location>
</feature>
<dbReference type="EMBL" id="LHPF02000003">
    <property type="protein sequence ID" value="PSC75045.1"/>
    <property type="molecule type" value="Genomic_DNA"/>
</dbReference>
<comment type="caution">
    <text evidence="3">The sequence shown here is derived from an EMBL/GenBank/DDBJ whole genome shotgun (WGS) entry which is preliminary data.</text>
</comment>
<keyword evidence="2" id="KW-1133">Transmembrane helix</keyword>
<dbReference type="AlphaFoldDB" id="A0A2P6VLV9"/>
<proteinExistence type="predicted"/>
<protein>
    <submittedName>
        <fullName evidence="3">Uncharacterized protein</fullName>
    </submittedName>
</protein>
<sequence>MASLSRPPTSLRSCCSARCTGCTLVQDPIRPGSQQSCRADRRVVAAASGSGADGCTTATPTELVQQQPGSRTARPLLVGASAVAASLSAAAAHAAEAAGSAAAAATAGPIPPGTFTPGPYEPGWEIWVGFVAGVVPFIIATVEFTKRIIIQRRCPACSGRGLVQRGRYLRKCPECGGLLPWLGWKEFFFSTATPGNGGPLLQPRGQTSVFYRVPPPPTAEQQVQAQQAQQAEQQAAGAAQQPAVQQQRQQQQ</sequence>
<organism evidence="3 4">
    <name type="scientific">Micractinium conductrix</name>
    <dbReference type="NCBI Taxonomy" id="554055"/>
    <lineage>
        <taxon>Eukaryota</taxon>
        <taxon>Viridiplantae</taxon>
        <taxon>Chlorophyta</taxon>
        <taxon>core chlorophytes</taxon>
        <taxon>Trebouxiophyceae</taxon>
        <taxon>Chlorellales</taxon>
        <taxon>Chlorellaceae</taxon>
        <taxon>Chlorella clade</taxon>
        <taxon>Micractinium</taxon>
    </lineage>
</organism>
<keyword evidence="4" id="KW-1185">Reference proteome</keyword>
<feature type="region of interest" description="Disordered" evidence="1">
    <location>
        <begin position="198"/>
        <end position="252"/>
    </location>
</feature>
<evidence type="ECO:0000256" key="2">
    <source>
        <dbReference type="SAM" id="Phobius"/>
    </source>
</evidence>
<reference evidence="3 4" key="1">
    <citation type="journal article" date="2018" name="Plant J.">
        <title>Genome sequences of Chlorella sorokiniana UTEX 1602 and Micractinium conductrix SAG 241.80: implications to maltose excretion by a green alga.</title>
        <authorList>
            <person name="Arriola M.B."/>
            <person name="Velmurugan N."/>
            <person name="Zhang Y."/>
            <person name="Plunkett M.H."/>
            <person name="Hondzo H."/>
            <person name="Barney B.M."/>
        </authorList>
    </citation>
    <scope>NUCLEOTIDE SEQUENCE [LARGE SCALE GENOMIC DNA]</scope>
    <source>
        <strain evidence="3 4">SAG 241.80</strain>
    </source>
</reference>
<evidence type="ECO:0000313" key="3">
    <source>
        <dbReference type="EMBL" id="PSC75045.1"/>
    </source>
</evidence>
<evidence type="ECO:0000256" key="1">
    <source>
        <dbReference type="SAM" id="MobiDB-lite"/>
    </source>
</evidence>
<gene>
    <name evidence="3" type="ORF">C2E20_1799</name>
</gene>
<feature type="transmembrane region" description="Helical" evidence="2">
    <location>
        <begin position="126"/>
        <end position="144"/>
    </location>
</feature>
<dbReference type="PANTHER" id="PTHR36809:SF1">
    <property type="entry name" value="TRANSMEMBRANE PROTEIN"/>
    <property type="match status" value="1"/>
</dbReference>
<evidence type="ECO:0000313" key="4">
    <source>
        <dbReference type="Proteomes" id="UP000239649"/>
    </source>
</evidence>
<keyword evidence="2" id="KW-0812">Transmembrane</keyword>
<keyword evidence="2" id="KW-0472">Membrane</keyword>
<dbReference type="PANTHER" id="PTHR36809">
    <property type="entry name" value="TRANSMEMBRANE PROTEIN"/>
    <property type="match status" value="1"/>
</dbReference>
<dbReference type="Proteomes" id="UP000239649">
    <property type="component" value="Unassembled WGS sequence"/>
</dbReference>
<dbReference type="OrthoDB" id="2018625at2759"/>